<dbReference type="Pfam" id="PF13225">
    <property type="entry name" value="D27-like_C"/>
    <property type="match status" value="1"/>
</dbReference>
<dbReference type="GO" id="GO:1901601">
    <property type="term" value="P:strigolactone biosynthetic process"/>
    <property type="evidence" value="ECO:0007669"/>
    <property type="project" value="TreeGrafter"/>
</dbReference>
<sequence>MYTGLRNSKSGYESLVEAARVVSRNFNPIQQRELVIQALDKAFPRPILSLARQIQDVTTKFEICKGILCRLHNLVFSLASRTLFLQESNCVGMCSNLCMIPSQTFIKDSLGMPLNMVPNFDDMSCEMISSKLHSLAQHGKVHTRLPTRLNDRSHVGSKRGKAKPKSTVLTARANAEGWEKSGNFLEAKARCCWVRDFTPEMWSLYTMPVVVFAQ</sequence>
<dbReference type="Proteomes" id="UP001415857">
    <property type="component" value="Unassembled WGS sequence"/>
</dbReference>
<feature type="domain" description="Beta-carotene isomerase D27-like C-terminal" evidence="1">
    <location>
        <begin position="80"/>
        <end position="130"/>
    </location>
</feature>
<protein>
    <recommendedName>
        <fullName evidence="1">Beta-carotene isomerase D27-like C-terminal domain-containing protein</fullName>
    </recommendedName>
</protein>
<evidence type="ECO:0000313" key="3">
    <source>
        <dbReference type="Proteomes" id="UP001415857"/>
    </source>
</evidence>
<keyword evidence="3" id="KW-1185">Reference proteome</keyword>
<evidence type="ECO:0000313" key="2">
    <source>
        <dbReference type="EMBL" id="KAK9281248.1"/>
    </source>
</evidence>
<dbReference type="PANTHER" id="PTHR33591:SF1">
    <property type="entry name" value="BETA-CAROTENE ISOMERASE D27, CHLOROPLASTIC"/>
    <property type="match status" value="1"/>
</dbReference>
<dbReference type="InterPro" id="IPR025114">
    <property type="entry name" value="D27-like_C"/>
</dbReference>
<organism evidence="2 3">
    <name type="scientific">Liquidambar formosana</name>
    <name type="common">Formosan gum</name>
    <dbReference type="NCBI Taxonomy" id="63359"/>
    <lineage>
        <taxon>Eukaryota</taxon>
        <taxon>Viridiplantae</taxon>
        <taxon>Streptophyta</taxon>
        <taxon>Embryophyta</taxon>
        <taxon>Tracheophyta</taxon>
        <taxon>Spermatophyta</taxon>
        <taxon>Magnoliopsida</taxon>
        <taxon>eudicotyledons</taxon>
        <taxon>Gunneridae</taxon>
        <taxon>Pentapetalae</taxon>
        <taxon>Saxifragales</taxon>
        <taxon>Altingiaceae</taxon>
        <taxon>Liquidambar</taxon>
    </lineage>
</organism>
<comment type="caution">
    <text evidence="2">The sequence shown here is derived from an EMBL/GenBank/DDBJ whole genome shotgun (WGS) entry which is preliminary data.</text>
</comment>
<dbReference type="InterPro" id="IPR038938">
    <property type="entry name" value="D27-like"/>
</dbReference>
<dbReference type="PANTHER" id="PTHR33591">
    <property type="entry name" value="BETA-CAROTENE ISOMERASE D27"/>
    <property type="match status" value="1"/>
</dbReference>
<evidence type="ECO:0000259" key="1">
    <source>
        <dbReference type="Pfam" id="PF13225"/>
    </source>
</evidence>
<accession>A0AAP0RP01</accession>
<dbReference type="GO" id="GO:0005506">
    <property type="term" value="F:iron ion binding"/>
    <property type="evidence" value="ECO:0007669"/>
    <property type="project" value="InterPro"/>
</dbReference>
<dbReference type="GO" id="GO:0016859">
    <property type="term" value="F:cis-trans isomerase activity"/>
    <property type="evidence" value="ECO:0007669"/>
    <property type="project" value="TreeGrafter"/>
</dbReference>
<gene>
    <name evidence="2" type="ORF">L1049_004144</name>
</gene>
<reference evidence="2 3" key="1">
    <citation type="journal article" date="2024" name="Plant J.">
        <title>Genome sequences and population genomics reveal climatic adaptation and genomic divergence between two closely related sweetgum species.</title>
        <authorList>
            <person name="Xu W.Q."/>
            <person name="Ren C.Q."/>
            <person name="Zhang X.Y."/>
            <person name="Comes H.P."/>
            <person name="Liu X.H."/>
            <person name="Li Y.G."/>
            <person name="Kettle C.J."/>
            <person name="Jalonen R."/>
            <person name="Gaisberger H."/>
            <person name="Ma Y.Z."/>
            <person name="Qiu Y.X."/>
        </authorList>
    </citation>
    <scope>NUCLEOTIDE SEQUENCE [LARGE SCALE GENOMIC DNA]</scope>
    <source>
        <strain evidence="2">Hangzhou</strain>
    </source>
</reference>
<name>A0AAP0RP01_LIQFO</name>
<dbReference type="EMBL" id="JBBPBK010000007">
    <property type="protein sequence ID" value="KAK9281248.1"/>
    <property type="molecule type" value="Genomic_DNA"/>
</dbReference>
<proteinExistence type="predicted"/>
<dbReference type="GO" id="GO:0009536">
    <property type="term" value="C:plastid"/>
    <property type="evidence" value="ECO:0007669"/>
    <property type="project" value="TreeGrafter"/>
</dbReference>
<dbReference type="AlphaFoldDB" id="A0AAP0RP01"/>